<dbReference type="GO" id="GO:0015288">
    <property type="term" value="F:porin activity"/>
    <property type="evidence" value="ECO:0007669"/>
    <property type="project" value="TreeGrafter"/>
</dbReference>
<dbReference type="RefSeq" id="WP_079977931.1">
    <property type="nucleotide sequence ID" value="NZ_CCEJ010000001.1"/>
</dbReference>
<dbReference type="PANTHER" id="PTHR30026">
    <property type="entry name" value="OUTER MEMBRANE PROTEIN TOLC"/>
    <property type="match status" value="1"/>
</dbReference>
<evidence type="ECO:0000256" key="4">
    <source>
        <dbReference type="ARBA" id="ARBA00023136"/>
    </source>
</evidence>
<comment type="caution">
    <text evidence="6">The sequence shown here is derived from an EMBL/GenBank/DDBJ whole genome shotgun (WGS) entry which is preliminary data.</text>
</comment>
<sequence>MRMTFLSLTTKLLLLFLFAGCVRTVRHPDRIRFMNAQNEFDWLVSEVDLPCRPLTLDDMIAIAIERNLDMYVKEFEYALQNETSIQAQFKLMPRADWDSEVSWRNRNTGSASESLVPNIPPAPPSISSEQNVHRYRITFTWNLIDYAVSFFRAREETNKTLMKQIEYTRVKQNLILAVTQQYWKAVQAKKGMEEGQKLIEAIRILGEKFKRGAANRDISEIIALQSRFQLINMEVAFKEYQKDYHASISQLALQMGFSPWVNFEIDTPDKLPDHLEISECCALEELALLNRPELSGLDVEEHVYIDEARAWFFQMFPQPILFGEPNFDGNRFLIYNNWLLAGTRAIWNIFSIPYYYQGAQMARIQQRVTRQKRLALTLGVMVQVHLSKLLVQDTLDQFLLLNNITDVKTRLSAATAKRFEYGEINEADRLFIEYEALIAKLNAWKAYSDLQIKLEELNNAIGIPRFIQHDEEGRIQIVFDDDEDDECDDI</sequence>
<keyword evidence="7" id="KW-1185">Reference proteome</keyword>
<evidence type="ECO:0000313" key="7">
    <source>
        <dbReference type="Proteomes" id="UP000031552"/>
    </source>
</evidence>
<comment type="subcellular location">
    <subcellularLocation>
        <location evidence="1">Cell outer membrane</location>
    </subcellularLocation>
</comment>
<reference evidence="6" key="1">
    <citation type="submission" date="2013-12" db="EMBL/GenBank/DDBJ databases">
        <authorList>
            <person name="Linke B."/>
        </authorList>
    </citation>
    <scope>NUCLEOTIDE SEQUENCE [LARGE SCALE GENOMIC DNA]</scope>
    <source>
        <strain evidence="6">CRIB-18</strain>
    </source>
</reference>
<evidence type="ECO:0000256" key="1">
    <source>
        <dbReference type="ARBA" id="ARBA00004442"/>
    </source>
</evidence>
<evidence type="ECO:0000313" key="6">
    <source>
        <dbReference type="EMBL" id="CDR33146.1"/>
    </source>
</evidence>
<proteinExistence type="predicted"/>
<dbReference type="STRING" id="1437425.CSEC_0307"/>
<gene>
    <name evidence="6" type="ORF">CSEC_0307</name>
</gene>
<accession>A0A090CY49</accession>
<dbReference type="GO" id="GO:1990281">
    <property type="term" value="C:efflux pump complex"/>
    <property type="evidence" value="ECO:0007669"/>
    <property type="project" value="TreeGrafter"/>
</dbReference>
<name>A0A090CY49_9BACT</name>
<keyword evidence="2" id="KW-1134">Transmembrane beta strand</keyword>
<dbReference type="EMBL" id="CCEJ010000001">
    <property type="protein sequence ID" value="CDR33146.1"/>
    <property type="molecule type" value="Genomic_DNA"/>
</dbReference>
<reference evidence="6" key="2">
    <citation type="submission" date="2014-09" db="EMBL/GenBank/DDBJ databases">
        <title>Criblamydia sequanensis harbors a mega-plasmid encoding arsenite resistance.</title>
        <authorList>
            <person name="Bertelli C."/>
            <person name="Goesmann A."/>
            <person name="Greub G."/>
        </authorList>
    </citation>
    <scope>NUCLEOTIDE SEQUENCE [LARGE SCALE GENOMIC DNA]</scope>
    <source>
        <strain evidence="6">CRIB-18</strain>
    </source>
</reference>
<dbReference type="InterPro" id="IPR051906">
    <property type="entry name" value="TolC-like"/>
</dbReference>
<dbReference type="GO" id="GO:0009279">
    <property type="term" value="C:cell outer membrane"/>
    <property type="evidence" value="ECO:0007669"/>
    <property type="project" value="UniProtKB-SubCell"/>
</dbReference>
<dbReference type="GO" id="GO:0015562">
    <property type="term" value="F:efflux transmembrane transporter activity"/>
    <property type="evidence" value="ECO:0007669"/>
    <property type="project" value="InterPro"/>
</dbReference>
<keyword evidence="3" id="KW-0812">Transmembrane</keyword>
<dbReference type="AlphaFoldDB" id="A0A090CY49"/>
<keyword evidence="4" id="KW-0472">Membrane</keyword>
<dbReference type="OrthoDB" id="9764652at2"/>
<dbReference type="eggNOG" id="COG1538">
    <property type="taxonomic scope" value="Bacteria"/>
</dbReference>
<dbReference type="SUPFAM" id="SSF56954">
    <property type="entry name" value="Outer membrane efflux proteins (OEP)"/>
    <property type="match status" value="1"/>
</dbReference>
<keyword evidence="5" id="KW-0998">Cell outer membrane</keyword>
<protein>
    <submittedName>
        <fullName evidence="6">Outer membrane efflux protein</fullName>
    </submittedName>
</protein>
<evidence type="ECO:0000256" key="3">
    <source>
        <dbReference type="ARBA" id="ARBA00022692"/>
    </source>
</evidence>
<dbReference type="Proteomes" id="UP000031552">
    <property type="component" value="Unassembled WGS sequence"/>
</dbReference>
<dbReference type="PANTHER" id="PTHR30026:SF20">
    <property type="entry name" value="OUTER MEMBRANE PROTEIN TOLC"/>
    <property type="match status" value="1"/>
</dbReference>
<organism evidence="6 7">
    <name type="scientific">Candidatus Criblamydia sequanensis CRIB-18</name>
    <dbReference type="NCBI Taxonomy" id="1437425"/>
    <lineage>
        <taxon>Bacteria</taxon>
        <taxon>Pseudomonadati</taxon>
        <taxon>Chlamydiota</taxon>
        <taxon>Chlamydiia</taxon>
        <taxon>Parachlamydiales</taxon>
        <taxon>Candidatus Criblamydiaceae</taxon>
        <taxon>Candidatus Criblamydia</taxon>
    </lineage>
</organism>
<dbReference type="Gene3D" id="1.20.1600.10">
    <property type="entry name" value="Outer membrane efflux proteins (OEP)"/>
    <property type="match status" value="1"/>
</dbReference>
<evidence type="ECO:0000256" key="5">
    <source>
        <dbReference type="ARBA" id="ARBA00023237"/>
    </source>
</evidence>
<evidence type="ECO:0000256" key="2">
    <source>
        <dbReference type="ARBA" id="ARBA00022452"/>
    </source>
</evidence>